<comment type="caution">
    <text evidence="3">The sequence shown here is derived from an EMBL/GenBank/DDBJ whole genome shotgun (WGS) entry which is preliminary data.</text>
</comment>
<evidence type="ECO:0000256" key="2">
    <source>
        <dbReference type="SAM" id="SignalP"/>
    </source>
</evidence>
<dbReference type="Proteomes" id="UP000749040">
    <property type="component" value="Unassembled WGS sequence"/>
</dbReference>
<dbReference type="RefSeq" id="WP_205355325.1">
    <property type="nucleotide sequence ID" value="NZ_JADKYB010000001.1"/>
</dbReference>
<evidence type="ECO:0000256" key="1">
    <source>
        <dbReference type="SAM" id="MobiDB-lite"/>
    </source>
</evidence>
<organism evidence="3 4">
    <name type="scientific">Actinacidiphila acididurans</name>
    <dbReference type="NCBI Taxonomy" id="2784346"/>
    <lineage>
        <taxon>Bacteria</taxon>
        <taxon>Bacillati</taxon>
        <taxon>Actinomycetota</taxon>
        <taxon>Actinomycetes</taxon>
        <taxon>Kitasatosporales</taxon>
        <taxon>Streptomycetaceae</taxon>
        <taxon>Actinacidiphila</taxon>
    </lineage>
</organism>
<evidence type="ECO:0000313" key="3">
    <source>
        <dbReference type="EMBL" id="MBM9503487.1"/>
    </source>
</evidence>
<accession>A0ABS2TK90</accession>
<dbReference type="EMBL" id="JADKYB010000001">
    <property type="protein sequence ID" value="MBM9503487.1"/>
    <property type="molecule type" value="Genomic_DNA"/>
</dbReference>
<evidence type="ECO:0008006" key="5">
    <source>
        <dbReference type="Google" id="ProtNLM"/>
    </source>
</evidence>
<feature type="compositionally biased region" description="Low complexity" evidence="1">
    <location>
        <begin position="37"/>
        <end position="69"/>
    </location>
</feature>
<keyword evidence="2" id="KW-0732">Signal</keyword>
<sequence length="281" mass="28554">MARGMRAAIGAVSASVVLAVAVSGCGGGHGAKAGERPATGAPATSGAGTSVPTTSVPVTHPAPTTTGPVPVPSATGTPLPVPVFGSAVPVLTAQQLKAATFRDGSVSVAYGMPVTDLKSPGTVKRRPVAPAACDHVMAIAEADTAPAGVSQLINWRTDIYPGGTVVGAYPPGGARQVFRALTADLALCRAVSGTDYGGAKFTNRIVVEPRPAVGAQAVRFDEVAHLPDGDVRYNEWTAVRVGDVVVSFEMTDIGRRTPFPPALVTEQVRRLADAQRSASRG</sequence>
<name>A0ABS2TK90_9ACTN</name>
<dbReference type="PROSITE" id="PS51257">
    <property type="entry name" value="PROKAR_LIPOPROTEIN"/>
    <property type="match status" value="1"/>
</dbReference>
<protein>
    <recommendedName>
        <fullName evidence="5">PknH-like extracellular domain-containing protein</fullName>
    </recommendedName>
</protein>
<feature type="region of interest" description="Disordered" evidence="1">
    <location>
        <begin position="28"/>
        <end position="69"/>
    </location>
</feature>
<proteinExistence type="predicted"/>
<feature type="signal peptide" evidence="2">
    <location>
        <begin position="1"/>
        <end position="19"/>
    </location>
</feature>
<feature type="chain" id="PRO_5045442650" description="PknH-like extracellular domain-containing protein" evidence="2">
    <location>
        <begin position="20"/>
        <end position="281"/>
    </location>
</feature>
<gene>
    <name evidence="3" type="ORF">ITX44_02860</name>
</gene>
<reference evidence="3 4" key="1">
    <citation type="submission" date="2021-01" db="EMBL/GenBank/DDBJ databases">
        <title>Streptomyces acididurans sp. nov., isolated from a peat swamp forest soil.</title>
        <authorList>
            <person name="Chantavorakit T."/>
            <person name="Duangmal K."/>
        </authorList>
    </citation>
    <scope>NUCLEOTIDE SEQUENCE [LARGE SCALE GENOMIC DNA]</scope>
    <source>
        <strain evidence="3 4">KK5PA1</strain>
    </source>
</reference>
<keyword evidence="4" id="KW-1185">Reference proteome</keyword>
<evidence type="ECO:0000313" key="4">
    <source>
        <dbReference type="Proteomes" id="UP000749040"/>
    </source>
</evidence>